<comment type="caution">
    <text evidence="2">The sequence shown here is derived from an EMBL/GenBank/DDBJ whole genome shotgun (WGS) entry which is preliminary data.</text>
</comment>
<feature type="region of interest" description="Disordered" evidence="1">
    <location>
        <begin position="1"/>
        <end position="23"/>
    </location>
</feature>
<dbReference type="EMBL" id="JQAN02000006">
    <property type="protein sequence ID" value="PPD58757.1"/>
    <property type="molecule type" value="Genomic_DNA"/>
</dbReference>
<name>A0A2P5P8Y4_9CHLR</name>
<proteinExistence type="predicted"/>
<feature type="region of interest" description="Disordered" evidence="1">
    <location>
        <begin position="78"/>
        <end position="98"/>
    </location>
</feature>
<organism evidence="2 3">
    <name type="scientific">Dehalogenimonas etheniformans</name>
    <dbReference type="NCBI Taxonomy" id="1536648"/>
    <lineage>
        <taxon>Bacteria</taxon>
        <taxon>Bacillati</taxon>
        <taxon>Chloroflexota</taxon>
        <taxon>Dehalococcoidia</taxon>
        <taxon>Dehalococcoidales</taxon>
        <taxon>Dehalococcoidaceae</taxon>
        <taxon>Dehalogenimonas</taxon>
    </lineage>
</organism>
<dbReference type="RefSeq" id="WP_102330241.1">
    <property type="nucleotide sequence ID" value="NZ_CP058566.2"/>
</dbReference>
<gene>
    <name evidence="2" type="ORF">JP09_002475</name>
</gene>
<feature type="compositionally biased region" description="Polar residues" evidence="1">
    <location>
        <begin position="78"/>
        <end position="90"/>
    </location>
</feature>
<evidence type="ECO:0000313" key="2">
    <source>
        <dbReference type="EMBL" id="PPD58757.1"/>
    </source>
</evidence>
<evidence type="ECO:0000256" key="1">
    <source>
        <dbReference type="SAM" id="MobiDB-lite"/>
    </source>
</evidence>
<dbReference type="AlphaFoldDB" id="A0A2P5P8Y4"/>
<evidence type="ECO:0008006" key="4">
    <source>
        <dbReference type="Google" id="ProtNLM"/>
    </source>
</evidence>
<keyword evidence="3" id="KW-1185">Reference proteome</keyword>
<dbReference type="Proteomes" id="UP000235653">
    <property type="component" value="Unassembled WGS sequence"/>
</dbReference>
<sequence>MPIDGDKSNTGRDDLKNRAPAKGDRLMCGNCGLIVSIEEINRSAAFAEPVCCAMPMKLHLSNPVNTAISLKTRGRQAGSSRYQGVTIQKDTQPRDDCI</sequence>
<evidence type="ECO:0000313" key="3">
    <source>
        <dbReference type="Proteomes" id="UP000235653"/>
    </source>
</evidence>
<protein>
    <recommendedName>
        <fullName evidence="4">Desulfoferrodoxin N-terminal domain-containing protein</fullName>
    </recommendedName>
</protein>
<accession>A0A2P5P8Y4</accession>
<reference evidence="2 3" key="1">
    <citation type="journal article" date="2017" name="ISME J.">
        <title>Grape pomace compost harbors organohalide-respiring Dehalogenimonas species with novel reductive dehalogenase genes.</title>
        <authorList>
            <person name="Yang Y."/>
            <person name="Higgins S.A."/>
            <person name="Yan J."/>
            <person name="Simsir B."/>
            <person name="Chourey K."/>
            <person name="Iyer R."/>
            <person name="Hettich R.L."/>
            <person name="Baldwin B."/>
            <person name="Ogles D.M."/>
            <person name="Loffler F.E."/>
        </authorList>
    </citation>
    <scope>NUCLEOTIDE SEQUENCE [LARGE SCALE GENOMIC DNA]</scope>
    <source>
        <strain evidence="2 3">GP</strain>
    </source>
</reference>